<dbReference type="InterPro" id="IPR009936">
    <property type="entry name" value="DUF1468"/>
</dbReference>
<dbReference type="EMBL" id="NHSD01000065">
    <property type="protein sequence ID" value="MBK5925954.1"/>
    <property type="molecule type" value="Genomic_DNA"/>
</dbReference>
<proteinExistence type="predicted"/>
<name>A0A934TEN2_9RHOB</name>
<reference evidence="3" key="2">
    <citation type="journal article" date="2020" name="Microorganisms">
        <title>Osmotic Adaptation and Compatible Solute Biosynthesis of Phototrophic Bacteria as Revealed from Genome Analyses.</title>
        <authorList>
            <person name="Imhoff J.F."/>
            <person name="Rahn T."/>
            <person name="Kunzel S."/>
            <person name="Keller A."/>
            <person name="Neulinger S.C."/>
        </authorList>
    </citation>
    <scope>NUCLEOTIDE SEQUENCE</scope>
    <source>
        <strain evidence="3">LMG 28126</strain>
    </source>
</reference>
<evidence type="ECO:0000259" key="2">
    <source>
        <dbReference type="Pfam" id="PF07331"/>
    </source>
</evidence>
<gene>
    <name evidence="3" type="ORF">CCR87_01045</name>
</gene>
<dbReference type="RefSeq" id="WP_201155478.1">
    <property type="nucleotide sequence ID" value="NZ_NHSD01000065.1"/>
</dbReference>
<sequence length="159" mass="17462">MAFLTRDRALALAVLAMVAILGWESRNIPGPSRWQTYGSDFFPQLLLWALGGLALVLLARTFVARGPDREAAPMVWPDLGRFARANPRILGVLVLFGAYVWVLPVLGFRVASVGYLLAAFGVLTGFRSWRTVAICAAVAVVMPLLVYAVFQYGLRIRLP</sequence>
<dbReference type="Proteomes" id="UP000706333">
    <property type="component" value="Unassembled WGS sequence"/>
</dbReference>
<comment type="caution">
    <text evidence="3">The sequence shown here is derived from an EMBL/GenBank/DDBJ whole genome shotgun (WGS) entry which is preliminary data.</text>
</comment>
<dbReference type="AlphaFoldDB" id="A0A934TEN2"/>
<evidence type="ECO:0000313" key="4">
    <source>
        <dbReference type="Proteomes" id="UP000706333"/>
    </source>
</evidence>
<feature type="transmembrane region" description="Helical" evidence="1">
    <location>
        <begin position="46"/>
        <end position="64"/>
    </location>
</feature>
<organism evidence="3 4">
    <name type="scientific">Rhodobaculum claviforme</name>
    <dbReference type="NCBI Taxonomy" id="1549854"/>
    <lineage>
        <taxon>Bacteria</taxon>
        <taxon>Pseudomonadati</taxon>
        <taxon>Pseudomonadota</taxon>
        <taxon>Alphaproteobacteria</taxon>
        <taxon>Rhodobacterales</taxon>
        <taxon>Paracoccaceae</taxon>
        <taxon>Rhodobaculum</taxon>
    </lineage>
</organism>
<feature type="transmembrane region" description="Helical" evidence="1">
    <location>
        <begin position="133"/>
        <end position="154"/>
    </location>
</feature>
<keyword evidence="4" id="KW-1185">Reference proteome</keyword>
<protein>
    <recommendedName>
        <fullName evidence="2">DUF1468 domain-containing protein</fullName>
    </recommendedName>
</protein>
<accession>A0A934TEN2</accession>
<evidence type="ECO:0000256" key="1">
    <source>
        <dbReference type="SAM" id="Phobius"/>
    </source>
</evidence>
<evidence type="ECO:0000313" key="3">
    <source>
        <dbReference type="EMBL" id="MBK5925954.1"/>
    </source>
</evidence>
<keyword evidence="1" id="KW-1133">Transmembrane helix</keyword>
<feature type="transmembrane region" description="Helical" evidence="1">
    <location>
        <begin position="85"/>
        <end position="102"/>
    </location>
</feature>
<keyword evidence="1" id="KW-0472">Membrane</keyword>
<keyword evidence="1" id="KW-0812">Transmembrane</keyword>
<reference evidence="3" key="1">
    <citation type="submission" date="2017-05" db="EMBL/GenBank/DDBJ databases">
        <authorList>
            <person name="Imhoff J.F."/>
            <person name="Rahn T."/>
            <person name="Kuenzel S."/>
            <person name="Neulinger S.C."/>
        </authorList>
    </citation>
    <scope>NUCLEOTIDE SEQUENCE</scope>
    <source>
        <strain evidence="3">LMG 28126</strain>
    </source>
</reference>
<feature type="domain" description="DUF1468" evidence="2">
    <location>
        <begin position="9"/>
        <end position="159"/>
    </location>
</feature>
<dbReference type="Pfam" id="PF07331">
    <property type="entry name" value="TctB"/>
    <property type="match status" value="1"/>
</dbReference>